<accession>A0A3L7ZS69</accession>
<gene>
    <name evidence="2" type="ORF">D7V78_03615</name>
</gene>
<dbReference type="AlphaFoldDB" id="A0A3L7ZS69"/>
<protein>
    <recommendedName>
        <fullName evidence="4">Lipoprotein</fullName>
    </recommendedName>
</protein>
<evidence type="ECO:0000256" key="1">
    <source>
        <dbReference type="SAM" id="SignalP"/>
    </source>
</evidence>
<feature type="signal peptide" evidence="1">
    <location>
        <begin position="1"/>
        <end position="20"/>
    </location>
</feature>
<sequence length="139" mass="15955">MKRNILFLTLSALCILSACSNDDEEWRYGEEQALNATEWIRIGAVYDAAESFSPIRFPKEQTLSFGENDFTMTAQGSIYDEKSNSMCDTTITTHGSYEYKHPTLRMTPEASLPAVEAWISAQNKICFYDSEDFFEFQRK</sequence>
<dbReference type="Proteomes" id="UP000278164">
    <property type="component" value="Unassembled WGS sequence"/>
</dbReference>
<feature type="chain" id="PRO_5018024739" description="Lipoprotein" evidence="1">
    <location>
        <begin position="21"/>
        <end position="139"/>
    </location>
</feature>
<name>A0A3L7ZS69_PARDI</name>
<proteinExistence type="predicted"/>
<dbReference type="PROSITE" id="PS51257">
    <property type="entry name" value="PROKAR_LIPOPROTEIN"/>
    <property type="match status" value="1"/>
</dbReference>
<dbReference type="OrthoDB" id="915087at2"/>
<dbReference type="RefSeq" id="WP_121735041.1">
    <property type="nucleotide sequence ID" value="NZ_QXXG01000016.1"/>
</dbReference>
<reference evidence="2 3" key="1">
    <citation type="submission" date="2018-09" db="EMBL/GenBank/DDBJ databases">
        <title>Murine metabolic-syndrome-specific gut microbial biobank.</title>
        <authorList>
            <person name="Liu C."/>
        </authorList>
    </citation>
    <scope>NUCLEOTIDE SEQUENCE [LARGE SCALE GENOMIC DNA]</scope>
    <source>
        <strain evidence="2 3">8-P5</strain>
    </source>
</reference>
<comment type="caution">
    <text evidence="2">The sequence shown here is derived from an EMBL/GenBank/DDBJ whole genome shotgun (WGS) entry which is preliminary data.</text>
</comment>
<evidence type="ECO:0008006" key="4">
    <source>
        <dbReference type="Google" id="ProtNLM"/>
    </source>
</evidence>
<keyword evidence="1" id="KW-0732">Signal</keyword>
<dbReference type="EMBL" id="RAYI01000005">
    <property type="protein sequence ID" value="RLT74725.1"/>
    <property type="molecule type" value="Genomic_DNA"/>
</dbReference>
<evidence type="ECO:0000313" key="3">
    <source>
        <dbReference type="Proteomes" id="UP000278164"/>
    </source>
</evidence>
<organism evidence="2 3">
    <name type="scientific">Parabacteroides distasonis</name>
    <dbReference type="NCBI Taxonomy" id="823"/>
    <lineage>
        <taxon>Bacteria</taxon>
        <taxon>Pseudomonadati</taxon>
        <taxon>Bacteroidota</taxon>
        <taxon>Bacteroidia</taxon>
        <taxon>Bacteroidales</taxon>
        <taxon>Tannerellaceae</taxon>
        <taxon>Parabacteroides</taxon>
    </lineage>
</organism>
<evidence type="ECO:0000313" key="2">
    <source>
        <dbReference type="EMBL" id="RLT74725.1"/>
    </source>
</evidence>